<keyword evidence="4" id="KW-0378">Hydrolase</keyword>
<dbReference type="PANTHER" id="PTHR43037">
    <property type="entry name" value="UNNAMED PRODUCT-RELATED"/>
    <property type="match status" value="1"/>
</dbReference>
<reference evidence="4" key="1">
    <citation type="submission" date="2022-10" db="EMBL/GenBank/DDBJ databases">
        <authorList>
            <person name="Kim H.S."/>
            <person name="Kim J.-S."/>
            <person name="Suh M.K."/>
            <person name="Eom M.K."/>
            <person name="Lee J.-S."/>
        </authorList>
    </citation>
    <scope>NUCLEOTIDE SEQUENCE</scope>
    <source>
        <strain evidence="4">LIP-5</strain>
    </source>
</reference>
<dbReference type="InterPro" id="IPR003140">
    <property type="entry name" value="PLipase/COase/thioEstase"/>
</dbReference>
<protein>
    <submittedName>
        <fullName evidence="4">Dienelactone hydrolase family protein</fullName>
    </submittedName>
</protein>
<dbReference type="Pfam" id="PF02230">
    <property type="entry name" value="Abhydrolase_2"/>
    <property type="match status" value="1"/>
</dbReference>
<feature type="domain" description="Phospholipase/carboxylesterase/thioesterase" evidence="3">
    <location>
        <begin position="51"/>
        <end position="244"/>
    </location>
</feature>
<dbReference type="EMBL" id="JAOTPL010000004">
    <property type="protein sequence ID" value="MCU7693768.1"/>
    <property type="molecule type" value="Genomic_DNA"/>
</dbReference>
<evidence type="ECO:0000313" key="4">
    <source>
        <dbReference type="EMBL" id="MCU7693768.1"/>
    </source>
</evidence>
<evidence type="ECO:0000256" key="2">
    <source>
        <dbReference type="SAM" id="SignalP"/>
    </source>
</evidence>
<dbReference type="SUPFAM" id="SSF53474">
    <property type="entry name" value="alpha/beta-Hydrolases"/>
    <property type="match status" value="1"/>
</dbReference>
<feature type="signal peptide" evidence="2">
    <location>
        <begin position="1"/>
        <end position="19"/>
    </location>
</feature>
<dbReference type="Proteomes" id="UP001209317">
    <property type="component" value="Unassembled WGS sequence"/>
</dbReference>
<organism evidence="4 5">
    <name type="scientific">Haoranjiania flava</name>
    <dbReference type="NCBI Taxonomy" id="1856322"/>
    <lineage>
        <taxon>Bacteria</taxon>
        <taxon>Pseudomonadati</taxon>
        <taxon>Bacteroidota</taxon>
        <taxon>Chitinophagia</taxon>
        <taxon>Chitinophagales</taxon>
        <taxon>Chitinophagaceae</taxon>
        <taxon>Haoranjiania</taxon>
    </lineage>
</organism>
<keyword evidence="1 2" id="KW-0732">Signal</keyword>
<accession>A0AAE3IL21</accession>
<dbReference type="InterPro" id="IPR050955">
    <property type="entry name" value="Plant_Biomass_Hydrol_Est"/>
</dbReference>
<evidence type="ECO:0000256" key="1">
    <source>
        <dbReference type="ARBA" id="ARBA00022729"/>
    </source>
</evidence>
<dbReference type="InterPro" id="IPR029058">
    <property type="entry name" value="AB_hydrolase_fold"/>
</dbReference>
<dbReference type="PANTHER" id="PTHR43037:SF1">
    <property type="entry name" value="BLL1128 PROTEIN"/>
    <property type="match status" value="1"/>
</dbReference>
<dbReference type="RefSeq" id="WP_263037255.1">
    <property type="nucleotide sequence ID" value="NZ_JAOTPL010000004.1"/>
</dbReference>
<name>A0AAE3IL21_9BACT</name>
<dbReference type="PROSITE" id="PS51257">
    <property type="entry name" value="PROKAR_LIPOPROTEIN"/>
    <property type="match status" value="1"/>
</dbReference>
<proteinExistence type="predicted"/>
<feature type="chain" id="PRO_5042114419" evidence="2">
    <location>
        <begin position="20"/>
        <end position="270"/>
    </location>
</feature>
<dbReference type="AlphaFoldDB" id="A0AAE3IL21"/>
<sequence>MKHFLVLVLLTISSCALHAQDFSLFAKYKFIQNGDTLPYRILLPENFDAAKKYPLVLFLHGRGESGNDNEKQLVHGAKLFLDPVNRKKYPAIVVFPQNASQYYWSNVQTVAKENGKRSFYFVHTGEPSTSMKLTMSLLHNLHRQYKISKEQVYVMGLSMGGMGTFEIVNRMPYTFAAAVPICGGAHPATAANLKGTRWWVFHGAKDDVVDPEFSVDMVKAMKKHAVDVKFTLYPEANHNSWDNVFAEPDLLKWMFSRKRFVARESPSGDR</sequence>
<evidence type="ECO:0000313" key="5">
    <source>
        <dbReference type="Proteomes" id="UP001209317"/>
    </source>
</evidence>
<gene>
    <name evidence="4" type="ORF">OD355_04470</name>
</gene>
<keyword evidence="5" id="KW-1185">Reference proteome</keyword>
<dbReference type="Gene3D" id="3.40.50.1820">
    <property type="entry name" value="alpha/beta hydrolase"/>
    <property type="match status" value="1"/>
</dbReference>
<evidence type="ECO:0000259" key="3">
    <source>
        <dbReference type="Pfam" id="PF02230"/>
    </source>
</evidence>
<comment type="caution">
    <text evidence="4">The sequence shown here is derived from an EMBL/GenBank/DDBJ whole genome shotgun (WGS) entry which is preliminary data.</text>
</comment>
<dbReference type="GO" id="GO:0016787">
    <property type="term" value="F:hydrolase activity"/>
    <property type="evidence" value="ECO:0007669"/>
    <property type="project" value="UniProtKB-KW"/>
</dbReference>